<proteinExistence type="predicted"/>
<keyword evidence="3" id="KW-1185">Reference proteome</keyword>
<accession>A0AAC9RPB5</accession>
<dbReference type="Proteomes" id="UP000192478">
    <property type="component" value="Chromosome"/>
</dbReference>
<evidence type="ECO:0000313" key="4">
    <source>
        <dbReference type="Proteomes" id="UP000192478"/>
    </source>
</evidence>
<sequence length="107" mass="12999">MRIKENPQHDCTCYSLILQEEVRKVFQYAFEVTEIKALLEKIKKESLALRGLFWREEEVKDRRQIINFFDARMQATVYYTLKNLEGYQQYRWKELVDEGEKKNDGVK</sequence>
<dbReference type="Proteomes" id="UP000177894">
    <property type="component" value="Chromosome"/>
</dbReference>
<dbReference type="EMBL" id="CP017603">
    <property type="protein sequence ID" value="AOY78157.1"/>
    <property type="molecule type" value="Genomic_DNA"/>
</dbReference>
<evidence type="ECO:0000313" key="3">
    <source>
        <dbReference type="Proteomes" id="UP000177894"/>
    </source>
</evidence>
<evidence type="ECO:0000313" key="2">
    <source>
        <dbReference type="EMBL" id="ARE88810.1"/>
    </source>
</evidence>
<name>A0AAC9RPB5_9CLOT</name>
<evidence type="ECO:0000313" key="1">
    <source>
        <dbReference type="EMBL" id="AOY78157.1"/>
    </source>
</evidence>
<protein>
    <submittedName>
        <fullName evidence="2">Uncharacterized protein</fullName>
    </submittedName>
</protein>
<gene>
    <name evidence="1" type="ORF">BJL90_21200</name>
    <name evidence="2" type="ORF">CLFO_32160</name>
</gene>
<dbReference type="EMBL" id="CP020559">
    <property type="protein sequence ID" value="ARE88810.1"/>
    <property type="molecule type" value="Genomic_DNA"/>
</dbReference>
<reference evidence="2 4" key="2">
    <citation type="submission" date="2017-03" db="EMBL/GenBank/DDBJ databases">
        <title>Complete sequence of Clostridium formicaceticum DSM 92.</title>
        <authorList>
            <person name="Poehlein A."/>
            <person name="Karl M."/>
            <person name="Bengelsdorf F.R."/>
            <person name="Duerre P."/>
            <person name="Daniel R."/>
        </authorList>
    </citation>
    <scope>NUCLEOTIDE SEQUENCE [LARGE SCALE GENOMIC DNA]</scope>
    <source>
        <strain evidence="2 4">DSM 92</strain>
    </source>
</reference>
<dbReference type="RefSeq" id="WP_070972827.1">
    <property type="nucleotide sequence ID" value="NZ_CP017603.1"/>
</dbReference>
<reference evidence="1 3" key="1">
    <citation type="submission" date="2016-10" db="EMBL/GenBank/DDBJ databases">
        <title>Complete Genome Sequence of Acetogen Clostridium formicoaceticum ATCC 27076.</title>
        <authorList>
            <person name="Bao T."/>
            <person name="Cheng C."/>
            <person name="Zhao J."/>
            <person name="Yang S.-T."/>
            <person name="Wang J."/>
            <person name="Wang M."/>
        </authorList>
    </citation>
    <scope>NUCLEOTIDE SEQUENCE [LARGE SCALE GENOMIC DNA]</scope>
    <source>
        <strain evidence="1 3">ATCC 27076</strain>
    </source>
</reference>
<dbReference type="KEGG" id="cfm:BJL90_21200"/>
<organism evidence="2 4">
    <name type="scientific">Clostridium formicaceticum</name>
    <dbReference type="NCBI Taxonomy" id="1497"/>
    <lineage>
        <taxon>Bacteria</taxon>
        <taxon>Bacillati</taxon>
        <taxon>Bacillota</taxon>
        <taxon>Clostridia</taxon>
        <taxon>Eubacteriales</taxon>
        <taxon>Clostridiaceae</taxon>
        <taxon>Clostridium</taxon>
    </lineage>
</organism>
<dbReference type="AlphaFoldDB" id="A0AAC9RPB5"/>